<dbReference type="RefSeq" id="XP_030382358.1">
    <property type="nucleotide sequence ID" value="XM_030526498.1"/>
</dbReference>
<feature type="region of interest" description="Disordered" evidence="1">
    <location>
        <begin position="1"/>
        <end position="20"/>
    </location>
</feature>
<reference evidence="4 5" key="1">
    <citation type="submission" date="2025-04" db="UniProtKB">
        <authorList>
            <consortium name="RefSeq"/>
        </authorList>
    </citation>
    <scope>IDENTIFICATION</scope>
    <source>
        <strain evidence="4 5">11010-0011.00</strain>
        <tissue evidence="4 5">Whole body</tissue>
    </source>
</reference>
<name>A0A6J2U4F1_DROLE</name>
<sequence length="294" mass="34178">MEQQRNEANEDASSLCGNRGRLFYVRGSRPDVFDFNNYMQQQQGDKEECELDLRINQQKRNNESVSQKVVSVKPRKGRGKSSKTNDNAAKKQQEMVRLKKSPLEEIPQLKTPAKKQRSISCTPSSRHTGLPQLDSRHRRSKSYISIRGLEHRISAVVESALNERMEIFTAAQEANLRKLIQVARHVEFSNTDKNFSNINRVQGHPLLSHGILKTQANCNIYLMHAYVLWIAKELMKPRTFLITVLGIIFLAMALWMHRMGMPKRRIRNAFRALFDEYPKSTLSWFGWIYWQDSN</sequence>
<feature type="transmembrane region" description="Helical" evidence="2">
    <location>
        <begin position="240"/>
        <end position="257"/>
    </location>
</feature>
<evidence type="ECO:0000256" key="2">
    <source>
        <dbReference type="SAM" id="Phobius"/>
    </source>
</evidence>
<dbReference type="GeneID" id="115629897"/>
<protein>
    <submittedName>
        <fullName evidence="4 5">Uncharacterized protein LOC115629897</fullName>
    </submittedName>
</protein>
<feature type="compositionally biased region" description="Polar residues" evidence="1">
    <location>
        <begin position="56"/>
        <end position="69"/>
    </location>
</feature>
<feature type="region of interest" description="Disordered" evidence="1">
    <location>
        <begin position="56"/>
        <end position="137"/>
    </location>
</feature>
<accession>A0A6J2U4F1</accession>
<dbReference type="Proteomes" id="UP000504634">
    <property type="component" value="Unplaced"/>
</dbReference>
<feature type="compositionally biased region" description="Basic and acidic residues" evidence="1">
    <location>
        <begin position="88"/>
        <end position="103"/>
    </location>
</feature>
<keyword evidence="3" id="KW-1185">Reference proteome</keyword>
<evidence type="ECO:0000313" key="4">
    <source>
        <dbReference type="RefSeq" id="XP_030382357.1"/>
    </source>
</evidence>
<keyword evidence="2" id="KW-0472">Membrane</keyword>
<evidence type="ECO:0000313" key="3">
    <source>
        <dbReference type="Proteomes" id="UP000504634"/>
    </source>
</evidence>
<keyword evidence="2" id="KW-0812">Transmembrane</keyword>
<dbReference type="RefSeq" id="XP_030382357.1">
    <property type="nucleotide sequence ID" value="XM_030526497.1"/>
</dbReference>
<evidence type="ECO:0000313" key="5">
    <source>
        <dbReference type="RefSeq" id="XP_030382358.1"/>
    </source>
</evidence>
<evidence type="ECO:0000256" key="1">
    <source>
        <dbReference type="SAM" id="MobiDB-lite"/>
    </source>
</evidence>
<gene>
    <name evidence="4 5" type="primary">LOC115629897</name>
</gene>
<organism evidence="3 5">
    <name type="scientific">Drosophila lebanonensis</name>
    <name type="common">Fruit fly</name>
    <name type="synonym">Scaptodrosophila lebanonensis</name>
    <dbReference type="NCBI Taxonomy" id="7225"/>
    <lineage>
        <taxon>Eukaryota</taxon>
        <taxon>Metazoa</taxon>
        <taxon>Ecdysozoa</taxon>
        <taxon>Arthropoda</taxon>
        <taxon>Hexapoda</taxon>
        <taxon>Insecta</taxon>
        <taxon>Pterygota</taxon>
        <taxon>Neoptera</taxon>
        <taxon>Endopterygota</taxon>
        <taxon>Diptera</taxon>
        <taxon>Brachycera</taxon>
        <taxon>Muscomorpha</taxon>
        <taxon>Ephydroidea</taxon>
        <taxon>Drosophilidae</taxon>
        <taxon>Scaptodrosophila</taxon>
    </lineage>
</organism>
<dbReference type="AlphaFoldDB" id="A0A6J2U4F1"/>
<proteinExistence type="predicted"/>
<keyword evidence="2" id="KW-1133">Transmembrane helix</keyword>
<feature type="compositionally biased region" description="Polar residues" evidence="1">
    <location>
        <begin position="118"/>
        <end position="127"/>
    </location>
</feature>